<organism evidence="5 6">
    <name type="scientific">Sulfurimonas diazotrophicus</name>
    <dbReference type="NCBI Taxonomy" id="3131939"/>
    <lineage>
        <taxon>Bacteria</taxon>
        <taxon>Pseudomonadati</taxon>
        <taxon>Campylobacterota</taxon>
        <taxon>Epsilonproteobacteria</taxon>
        <taxon>Campylobacterales</taxon>
        <taxon>Sulfurimonadaceae</taxon>
        <taxon>Sulfurimonas</taxon>
    </lineage>
</organism>
<evidence type="ECO:0000313" key="5">
    <source>
        <dbReference type="EMBL" id="XAU14142.1"/>
    </source>
</evidence>
<dbReference type="InterPro" id="IPR039422">
    <property type="entry name" value="MarR/SlyA-like"/>
</dbReference>
<dbReference type="InterPro" id="IPR000835">
    <property type="entry name" value="HTH_MarR-typ"/>
</dbReference>
<evidence type="ECO:0000256" key="3">
    <source>
        <dbReference type="ARBA" id="ARBA00023163"/>
    </source>
</evidence>
<dbReference type="Pfam" id="PF12802">
    <property type="entry name" value="MarR_2"/>
    <property type="match status" value="1"/>
</dbReference>
<evidence type="ECO:0000256" key="2">
    <source>
        <dbReference type="ARBA" id="ARBA00023125"/>
    </source>
</evidence>
<evidence type="ECO:0000256" key="1">
    <source>
        <dbReference type="ARBA" id="ARBA00023015"/>
    </source>
</evidence>
<accession>A0ABZ3H6X1</accession>
<dbReference type="Proteomes" id="UP001447842">
    <property type="component" value="Chromosome"/>
</dbReference>
<protein>
    <submittedName>
        <fullName evidence="5">MarR family transcriptional regulator</fullName>
    </submittedName>
</protein>
<dbReference type="PRINTS" id="PR00598">
    <property type="entry name" value="HTHMARR"/>
</dbReference>
<name>A0ABZ3H6X1_9BACT</name>
<evidence type="ECO:0000259" key="4">
    <source>
        <dbReference type="PROSITE" id="PS50995"/>
    </source>
</evidence>
<feature type="domain" description="HTH marR-type" evidence="4">
    <location>
        <begin position="1"/>
        <end position="137"/>
    </location>
</feature>
<keyword evidence="6" id="KW-1185">Reference proteome</keyword>
<keyword evidence="3" id="KW-0804">Transcription</keyword>
<dbReference type="SUPFAM" id="SSF46785">
    <property type="entry name" value="Winged helix' DNA-binding domain"/>
    <property type="match status" value="1"/>
</dbReference>
<dbReference type="InterPro" id="IPR036388">
    <property type="entry name" value="WH-like_DNA-bd_sf"/>
</dbReference>
<proteinExistence type="predicted"/>
<dbReference type="InterPro" id="IPR011991">
    <property type="entry name" value="ArsR-like_HTH"/>
</dbReference>
<dbReference type="PROSITE" id="PS50995">
    <property type="entry name" value="HTH_MARR_2"/>
    <property type="match status" value="1"/>
</dbReference>
<dbReference type="RefSeq" id="WP_345971944.1">
    <property type="nucleotide sequence ID" value="NZ_CP147920.1"/>
</dbReference>
<dbReference type="SMART" id="SM00347">
    <property type="entry name" value="HTH_MARR"/>
    <property type="match status" value="1"/>
</dbReference>
<dbReference type="InterPro" id="IPR036390">
    <property type="entry name" value="WH_DNA-bd_sf"/>
</dbReference>
<keyword evidence="2" id="KW-0238">DNA-binding</keyword>
<dbReference type="Gene3D" id="1.10.10.10">
    <property type="entry name" value="Winged helix-like DNA-binding domain superfamily/Winged helix DNA-binding domain"/>
    <property type="match status" value="1"/>
</dbReference>
<dbReference type="CDD" id="cd00090">
    <property type="entry name" value="HTH_ARSR"/>
    <property type="match status" value="1"/>
</dbReference>
<evidence type="ECO:0000313" key="6">
    <source>
        <dbReference type="Proteomes" id="UP001447842"/>
    </source>
</evidence>
<sequence>MASKLEWLFAFSSAHAKLFKQVDRALSVHGISFSEFYILHRLQNEPGRAMRRIDLAEEVGMSASGITRALNPLEKLGLVQKEKNPRDARVSLVKLSDTGVQHSTDALATVQSTLDTLLSPLEESDIDACMAIAAKLN</sequence>
<dbReference type="PANTHER" id="PTHR33164:SF64">
    <property type="entry name" value="TRANSCRIPTIONAL REGULATOR SLYA"/>
    <property type="match status" value="1"/>
</dbReference>
<dbReference type="EMBL" id="CP147920">
    <property type="protein sequence ID" value="XAU14142.1"/>
    <property type="molecule type" value="Genomic_DNA"/>
</dbReference>
<gene>
    <name evidence="5" type="ORF">WCY31_07720</name>
</gene>
<keyword evidence="1" id="KW-0805">Transcription regulation</keyword>
<reference evidence="5 6" key="1">
    <citation type="submission" date="2024-03" db="EMBL/GenBank/DDBJ databases">
        <title>Sulfurimonas sp. HSL3-1.</title>
        <authorList>
            <person name="Wang S."/>
        </authorList>
    </citation>
    <scope>NUCLEOTIDE SEQUENCE [LARGE SCALE GENOMIC DNA]</scope>
    <source>
        <strain evidence="5 6">HSL3-1</strain>
    </source>
</reference>
<dbReference type="PANTHER" id="PTHR33164">
    <property type="entry name" value="TRANSCRIPTIONAL REGULATOR, MARR FAMILY"/>
    <property type="match status" value="1"/>
</dbReference>